<sequence>MSTIQQNPHALAVDFKLLFSEILEEVALSRLINTVQNSTEHRIGAATYDNAQCSSTRSGENCKVTCTLGRDQVFTGDTNQAPFVKPLKGHLVIADGCSIDDLYCRTFKFGYAAAETLLYICFFDFNTMLLGYFYARTPSSVSAVGMGEGEWHPCHKRYRSAS</sequence>
<dbReference type="RefSeq" id="WP_253966936.1">
    <property type="nucleotide sequence ID" value="NZ_JAMFTH010000001.1"/>
</dbReference>
<reference evidence="1" key="1">
    <citation type="submission" date="2022-05" db="EMBL/GenBank/DDBJ databases">
        <authorList>
            <person name="Sun H.-N."/>
        </authorList>
    </citation>
    <scope>NUCLEOTIDE SEQUENCE</scope>
    <source>
        <strain evidence="1">HB14</strain>
    </source>
</reference>
<reference evidence="1" key="2">
    <citation type="submission" date="2023-01" db="EMBL/GenBank/DDBJ databases">
        <title>Gilvimarinus xylanilyticus HB14 isolated from Caulerpa lentillifera aquaculture base in Hainan, China.</title>
        <authorList>
            <person name="Zhang Y.-J."/>
        </authorList>
    </citation>
    <scope>NUCLEOTIDE SEQUENCE</scope>
    <source>
        <strain evidence="1">HB14</strain>
    </source>
</reference>
<dbReference type="Gene3D" id="2.40.128.480">
    <property type="entry name" value="Rhodococcus equi virulence-associated protein"/>
    <property type="match status" value="1"/>
</dbReference>
<proteinExistence type="predicted"/>
<protein>
    <submittedName>
        <fullName evidence="1">VapA/VapB family virulence-associated protein</fullName>
    </submittedName>
</protein>
<dbReference type="Proteomes" id="UP001139319">
    <property type="component" value="Unassembled WGS sequence"/>
</dbReference>
<dbReference type="InterPro" id="IPR038625">
    <property type="entry name" value="R_equi_Vir_sf"/>
</dbReference>
<evidence type="ECO:0000313" key="1">
    <source>
        <dbReference type="EMBL" id="MCP8898666.1"/>
    </source>
</evidence>
<evidence type="ECO:0000313" key="2">
    <source>
        <dbReference type="Proteomes" id="UP001139319"/>
    </source>
</evidence>
<dbReference type="Pfam" id="PF05526">
    <property type="entry name" value="R_equi_Vir"/>
    <property type="match status" value="1"/>
</dbReference>
<accession>A0A9X2HY60</accession>
<keyword evidence="2" id="KW-1185">Reference proteome</keyword>
<comment type="caution">
    <text evidence="1">The sequence shown here is derived from an EMBL/GenBank/DDBJ whole genome shotgun (WGS) entry which is preliminary data.</text>
</comment>
<organism evidence="1 2">
    <name type="scientific">Gilvimarinus xylanilyticus</name>
    <dbReference type="NCBI Taxonomy" id="2944139"/>
    <lineage>
        <taxon>Bacteria</taxon>
        <taxon>Pseudomonadati</taxon>
        <taxon>Pseudomonadota</taxon>
        <taxon>Gammaproteobacteria</taxon>
        <taxon>Cellvibrionales</taxon>
        <taxon>Cellvibrionaceae</taxon>
        <taxon>Gilvimarinus</taxon>
    </lineage>
</organism>
<dbReference type="EMBL" id="JAMFTH010000001">
    <property type="protein sequence ID" value="MCP8898666.1"/>
    <property type="molecule type" value="Genomic_DNA"/>
</dbReference>
<name>A0A9X2HY60_9GAMM</name>
<dbReference type="AlphaFoldDB" id="A0A9X2HY60"/>
<dbReference type="InterPro" id="IPR008810">
    <property type="entry name" value="R_equi_Vir"/>
</dbReference>
<gene>
    <name evidence="1" type="ORF">M6D89_05065</name>
</gene>